<keyword evidence="2" id="KW-0515">Mutator protein</keyword>
<dbReference type="PROSITE" id="PS50173">
    <property type="entry name" value="UMUC"/>
    <property type="match status" value="1"/>
</dbReference>
<sequence>MSSEGAKTMYDYRYEPHRVIFMIDNKSFFASCEALRLGLNPMMVPLVVLSRPEAGKSALVMAASPVAKSKYGLKNVMRAKDLPSRQEAPDLMIVQPHMSLYIEKSMAVREIFRKYAADEDIYVYSIDEAMIDMTASWKLFGDDPYLVARKIQKDIHDELGLYTTCGIGENPLLAKLAMDLSAKHRKSMIAYWHYIDVPDTIWQVKQLEDVWSINTRTARRLERLGIHNMYQLAHSDPAVLHKEFGILGDQLFAISWGVDRSIIKERRPHGKSCGNSQILDRDYLDQRQIEIVIEELADQVASRIRAKGLLAGQVRLEVGYSYLEEERGFTKQVKITPTDVSKDLVDYLWRIFRQNWQGQAVRQLGVSCGYLTPAAAIQLDLFISPEAAEKKRRFDQIVDQIRNKYGFVSLVRAASLLPGATAIRRSRLIGGHQA</sequence>
<accession>A0A0R1MC18</accession>
<dbReference type="InterPro" id="IPR017961">
    <property type="entry name" value="DNA_pol_Y-fam_little_finger"/>
</dbReference>
<evidence type="ECO:0000313" key="7">
    <source>
        <dbReference type="EMBL" id="KRL02821.1"/>
    </source>
</evidence>
<dbReference type="InterPro" id="IPR043128">
    <property type="entry name" value="Rev_trsase/Diguanyl_cyclase"/>
</dbReference>
<dbReference type="InterPro" id="IPR036775">
    <property type="entry name" value="DNA_pol_Y-fam_lit_finger_sf"/>
</dbReference>
<evidence type="ECO:0000313" key="8">
    <source>
        <dbReference type="Proteomes" id="UP000051074"/>
    </source>
</evidence>
<evidence type="ECO:0000256" key="5">
    <source>
        <dbReference type="ARBA" id="ARBA00022932"/>
    </source>
</evidence>
<dbReference type="Gene3D" id="3.30.70.270">
    <property type="match status" value="1"/>
</dbReference>
<evidence type="ECO:0000256" key="4">
    <source>
        <dbReference type="ARBA" id="ARBA00022705"/>
    </source>
</evidence>
<dbReference type="SUPFAM" id="SSF100879">
    <property type="entry name" value="Lesion bypass DNA polymerase (Y-family), little finger domain"/>
    <property type="match status" value="1"/>
</dbReference>
<dbReference type="STRING" id="1293597.FC20_GL001861"/>
<dbReference type="PANTHER" id="PTHR11076:SF35">
    <property type="entry name" value="DNA REPAIR PROTEIN HOMOLOG YOBH"/>
    <property type="match status" value="1"/>
</dbReference>
<keyword evidence="4" id="KW-0235">DNA replication</keyword>
<comment type="similarity">
    <text evidence="1">Belongs to the DNA polymerase type-Y family.</text>
</comment>
<dbReference type="SUPFAM" id="SSF56672">
    <property type="entry name" value="DNA/RNA polymerases"/>
    <property type="match status" value="1"/>
</dbReference>
<dbReference type="GO" id="GO:0006281">
    <property type="term" value="P:DNA repair"/>
    <property type="evidence" value="ECO:0007669"/>
    <property type="project" value="InterPro"/>
</dbReference>
<proteinExistence type="inferred from homology"/>
<dbReference type="GO" id="GO:0003887">
    <property type="term" value="F:DNA-directed DNA polymerase activity"/>
    <property type="evidence" value="ECO:0007669"/>
    <property type="project" value="UniProtKB-KW"/>
</dbReference>
<dbReference type="InterPro" id="IPR043502">
    <property type="entry name" value="DNA/RNA_pol_sf"/>
</dbReference>
<dbReference type="EMBL" id="AZDU01000009">
    <property type="protein sequence ID" value="KRL02821.1"/>
    <property type="molecule type" value="Genomic_DNA"/>
</dbReference>
<dbReference type="CDD" id="cd01700">
    <property type="entry name" value="PolY_Pol_V_umuC"/>
    <property type="match status" value="1"/>
</dbReference>
<dbReference type="AlphaFoldDB" id="A0A0R1MC18"/>
<evidence type="ECO:0000256" key="3">
    <source>
        <dbReference type="ARBA" id="ARBA00022695"/>
    </source>
</evidence>
<name>A0A0R1MC18_9LACO</name>
<comment type="caution">
    <text evidence="7">The sequence shown here is derived from an EMBL/GenBank/DDBJ whole genome shotgun (WGS) entry which is preliminary data.</text>
</comment>
<dbReference type="Proteomes" id="UP000051074">
    <property type="component" value="Unassembled WGS sequence"/>
</dbReference>
<protein>
    <submittedName>
        <fullName evidence="7">ImpB MucB SamB family protein</fullName>
    </submittedName>
</protein>
<feature type="domain" description="UmuC" evidence="6">
    <location>
        <begin position="20"/>
        <end position="214"/>
    </location>
</feature>
<reference evidence="7 8" key="1">
    <citation type="journal article" date="2015" name="Genome Announc.">
        <title>Expanding the biotechnology potential of lactobacilli through comparative genomics of 213 strains and associated genera.</title>
        <authorList>
            <person name="Sun Z."/>
            <person name="Harris H.M."/>
            <person name="McCann A."/>
            <person name="Guo C."/>
            <person name="Argimon S."/>
            <person name="Zhang W."/>
            <person name="Yang X."/>
            <person name="Jeffery I.B."/>
            <person name="Cooney J.C."/>
            <person name="Kagawa T.F."/>
            <person name="Liu W."/>
            <person name="Song Y."/>
            <person name="Salvetti E."/>
            <person name="Wrobel A."/>
            <person name="Rasinkangas P."/>
            <person name="Parkhill J."/>
            <person name="Rea M.C."/>
            <person name="O'Sullivan O."/>
            <person name="Ritari J."/>
            <person name="Douillard F.P."/>
            <person name="Paul Ross R."/>
            <person name="Yang R."/>
            <person name="Briner A.E."/>
            <person name="Felis G.E."/>
            <person name="de Vos W.M."/>
            <person name="Barrangou R."/>
            <person name="Klaenhammer T.R."/>
            <person name="Caufield P.W."/>
            <person name="Cui Y."/>
            <person name="Zhang H."/>
            <person name="O'Toole P.W."/>
        </authorList>
    </citation>
    <scope>NUCLEOTIDE SEQUENCE [LARGE SCALE GENOMIC DNA]</scope>
    <source>
        <strain evidence="7 8">DSM 19284</strain>
    </source>
</reference>
<dbReference type="Pfam" id="PF00817">
    <property type="entry name" value="IMS"/>
    <property type="match status" value="1"/>
</dbReference>
<keyword evidence="5" id="KW-0808">Transferase</keyword>
<organism evidence="7 8">
    <name type="scientific">Lactobacillus equicursoris DSM 19284 = JCM 14600 = CIP 110162</name>
    <dbReference type="NCBI Taxonomy" id="1293597"/>
    <lineage>
        <taxon>Bacteria</taxon>
        <taxon>Bacillati</taxon>
        <taxon>Bacillota</taxon>
        <taxon>Bacilli</taxon>
        <taxon>Lactobacillales</taxon>
        <taxon>Lactobacillaceae</taxon>
        <taxon>Lactobacillus</taxon>
    </lineage>
</organism>
<keyword evidence="8" id="KW-1185">Reference proteome</keyword>
<dbReference type="Gene3D" id="3.40.1170.60">
    <property type="match status" value="1"/>
</dbReference>
<dbReference type="InterPro" id="IPR001126">
    <property type="entry name" value="UmuC"/>
</dbReference>
<dbReference type="GO" id="GO:0009432">
    <property type="term" value="P:SOS response"/>
    <property type="evidence" value="ECO:0007669"/>
    <property type="project" value="TreeGrafter"/>
</dbReference>
<dbReference type="InterPro" id="IPR050116">
    <property type="entry name" value="DNA_polymerase-Y"/>
</dbReference>
<dbReference type="GO" id="GO:0042276">
    <property type="term" value="P:error-prone translesion synthesis"/>
    <property type="evidence" value="ECO:0007669"/>
    <property type="project" value="TreeGrafter"/>
</dbReference>
<dbReference type="Pfam" id="PF11799">
    <property type="entry name" value="IMS_C"/>
    <property type="match status" value="1"/>
</dbReference>
<dbReference type="GO" id="GO:0006260">
    <property type="term" value="P:DNA replication"/>
    <property type="evidence" value="ECO:0007669"/>
    <property type="project" value="UniProtKB-KW"/>
</dbReference>
<dbReference type="Gene3D" id="3.30.1490.100">
    <property type="entry name" value="DNA polymerase, Y-family, little finger domain"/>
    <property type="match status" value="1"/>
</dbReference>
<evidence type="ECO:0000256" key="1">
    <source>
        <dbReference type="ARBA" id="ARBA00010945"/>
    </source>
</evidence>
<dbReference type="GO" id="GO:0005829">
    <property type="term" value="C:cytosol"/>
    <property type="evidence" value="ECO:0007669"/>
    <property type="project" value="TreeGrafter"/>
</dbReference>
<dbReference type="Gene3D" id="1.10.150.20">
    <property type="entry name" value="5' to 3' exonuclease, C-terminal subdomain"/>
    <property type="match status" value="1"/>
</dbReference>
<dbReference type="PANTHER" id="PTHR11076">
    <property type="entry name" value="DNA REPAIR POLYMERASE UMUC / TRANSFERASE FAMILY MEMBER"/>
    <property type="match status" value="1"/>
</dbReference>
<dbReference type="GO" id="GO:0003684">
    <property type="term" value="F:damaged DNA binding"/>
    <property type="evidence" value="ECO:0007669"/>
    <property type="project" value="InterPro"/>
</dbReference>
<evidence type="ECO:0000256" key="2">
    <source>
        <dbReference type="ARBA" id="ARBA00022457"/>
    </source>
</evidence>
<keyword evidence="5" id="KW-0239">DNA-directed DNA polymerase</keyword>
<evidence type="ECO:0000259" key="6">
    <source>
        <dbReference type="PROSITE" id="PS50173"/>
    </source>
</evidence>
<keyword evidence="3" id="KW-0548">Nucleotidyltransferase</keyword>
<dbReference type="PATRIC" id="fig|1293597.4.peg.1994"/>
<dbReference type="eggNOG" id="COG0389">
    <property type="taxonomic scope" value="Bacteria"/>
</dbReference>
<gene>
    <name evidence="7" type="ORF">FC20_GL001861</name>
</gene>